<dbReference type="Proteomes" id="UP001062846">
    <property type="component" value="Chromosome 6"/>
</dbReference>
<evidence type="ECO:0000313" key="1">
    <source>
        <dbReference type="EMBL" id="KAI8550850.1"/>
    </source>
</evidence>
<evidence type="ECO:0000313" key="2">
    <source>
        <dbReference type="Proteomes" id="UP001062846"/>
    </source>
</evidence>
<gene>
    <name evidence="1" type="ORF">RHMOL_Rhmol06G0139300</name>
</gene>
<name>A0ACC0NC44_RHOML</name>
<sequence length="112" mass="12058">MAGANASINLHSWGVIQSKPAGNLNSSVQIQRTNGSPLQLSRESSERPNYCSQNLEISNARNRAGRIHLPLIYLHHTTTEGGGDSGVIKVPTAVTEHEEVVDFAGEKVVGWV</sequence>
<organism evidence="1 2">
    <name type="scientific">Rhododendron molle</name>
    <name type="common">Chinese azalea</name>
    <name type="synonym">Azalea mollis</name>
    <dbReference type="NCBI Taxonomy" id="49168"/>
    <lineage>
        <taxon>Eukaryota</taxon>
        <taxon>Viridiplantae</taxon>
        <taxon>Streptophyta</taxon>
        <taxon>Embryophyta</taxon>
        <taxon>Tracheophyta</taxon>
        <taxon>Spermatophyta</taxon>
        <taxon>Magnoliopsida</taxon>
        <taxon>eudicotyledons</taxon>
        <taxon>Gunneridae</taxon>
        <taxon>Pentapetalae</taxon>
        <taxon>asterids</taxon>
        <taxon>Ericales</taxon>
        <taxon>Ericaceae</taxon>
        <taxon>Ericoideae</taxon>
        <taxon>Rhodoreae</taxon>
        <taxon>Rhododendron</taxon>
    </lineage>
</organism>
<proteinExistence type="predicted"/>
<reference evidence="1" key="1">
    <citation type="submission" date="2022-02" db="EMBL/GenBank/DDBJ databases">
        <title>Plant Genome Project.</title>
        <authorList>
            <person name="Zhang R.-G."/>
        </authorList>
    </citation>
    <scope>NUCLEOTIDE SEQUENCE</scope>
    <source>
        <strain evidence="1">AT1</strain>
    </source>
</reference>
<keyword evidence="2" id="KW-1185">Reference proteome</keyword>
<dbReference type="EMBL" id="CM046393">
    <property type="protein sequence ID" value="KAI8550850.1"/>
    <property type="molecule type" value="Genomic_DNA"/>
</dbReference>
<protein>
    <submittedName>
        <fullName evidence="1">Uncharacterized protein</fullName>
    </submittedName>
</protein>
<accession>A0ACC0NC44</accession>
<comment type="caution">
    <text evidence="1">The sequence shown here is derived from an EMBL/GenBank/DDBJ whole genome shotgun (WGS) entry which is preliminary data.</text>
</comment>